<dbReference type="PROSITE" id="PS51186">
    <property type="entry name" value="GNAT"/>
    <property type="match status" value="1"/>
</dbReference>
<dbReference type="Gene3D" id="3.40.630.30">
    <property type="match status" value="1"/>
</dbReference>
<dbReference type="RefSeq" id="WP_058030447.1">
    <property type="nucleotide sequence ID" value="NZ_CP013187.1"/>
</dbReference>
<dbReference type="CDD" id="cd04301">
    <property type="entry name" value="NAT_SF"/>
    <property type="match status" value="1"/>
</dbReference>
<dbReference type="KEGG" id="pphe:PP2015_2244"/>
<sequence length="145" mass="16841">MDYTFRKAEESDFDYLLQLRRLTMDDYLLQNGLDISDKEHTFRIKYNFHDAKIILVDGVEAGLFKASYTAHNAQWYIYQIQIHPDYQGLGIGRKLIVNLCEQALKDNSSVGLSVLKSNPAKRLYDRLGFTVRDSNSSEFEMVFNT</sequence>
<dbReference type="STRING" id="161398.PP2015_2244"/>
<dbReference type="AlphaFoldDB" id="A0A0S2K3V3"/>
<accession>A0A0S2K3V3</accession>
<dbReference type="InterPro" id="IPR000182">
    <property type="entry name" value="GNAT_dom"/>
</dbReference>
<proteinExistence type="predicted"/>
<feature type="domain" description="N-acetyltransferase" evidence="1">
    <location>
        <begin position="3"/>
        <end position="145"/>
    </location>
</feature>
<organism evidence="2 3">
    <name type="scientific">Pseudoalteromonas phenolica</name>
    <dbReference type="NCBI Taxonomy" id="161398"/>
    <lineage>
        <taxon>Bacteria</taxon>
        <taxon>Pseudomonadati</taxon>
        <taxon>Pseudomonadota</taxon>
        <taxon>Gammaproteobacteria</taxon>
        <taxon>Alteromonadales</taxon>
        <taxon>Pseudoalteromonadaceae</taxon>
        <taxon>Pseudoalteromonas</taxon>
    </lineage>
</organism>
<reference evidence="2 3" key="1">
    <citation type="submission" date="2015-11" db="EMBL/GenBank/DDBJ databases">
        <authorList>
            <person name="Zhang Y."/>
            <person name="Guo Z."/>
        </authorList>
    </citation>
    <scope>NUCLEOTIDE SEQUENCE [LARGE SCALE GENOMIC DNA]</scope>
    <source>
        <strain evidence="2 3">KCTC 12086</strain>
    </source>
</reference>
<dbReference type="PATRIC" id="fig|161398.10.peg.2284"/>
<keyword evidence="3" id="KW-1185">Reference proteome</keyword>
<dbReference type="Pfam" id="PF13508">
    <property type="entry name" value="Acetyltransf_7"/>
    <property type="match status" value="1"/>
</dbReference>
<evidence type="ECO:0000313" key="3">
    <source>
        <dbReference type="Proteomes" id="UP000061457"/>
    </source>
</evidence>
<dbReference type="EMBL" id="CP013187">
    <property type="protein sequence ID" value="ALO42741.1"/>
    <property type="molecule type" value="Genomic_DNA"/>
</dbReference>
<dbReference type="SUPFAM" id="SSF55729">
    <property type="entry name" value="Acyl-CoA N-acyltransferases (Nat)"/>
    <property type="match status" value="1"/>
</dbReference>
<evidence type="ECO:0000313" key="2">
    <source>
        <dbReference type="EMBL" id="ALO42741.1"/>
    </source>
</evidence>
<evidence type="ECO:0000259" key="1">
    <source>
        <dbReference type="PROSITE" id="PS51186"/>
    </source>
</evidence>
<dbReference type="Proteomes" id="UP000061457">
    <property type="component" value="Chromosome I"/>
</dbReference>
<dbReference type="OrthoDB" id="5522469at2"/>
<name>A0A0S2K3V3_9GAMM</name>
<dbReference type="InterPro" id="IPR016181">
    <property type="entry name" value="Acyl_CoA_acyltransferase"/>
</dbReference>
<keyword evidence="2" id="KW-0808">Transferase</keyword>
<gene>
    <name evidence="2" type="ORF">PP2015_2244</name>
</gene>
<protein>
    <submittedName>
        <fullName evidence="2">GCN5-related N-acetyltransferase</fullName>
    </submittedName>
</protein>
<dbReference type="GO" id="GO:0016747">
    <property type="term" value="F:acyltransferase activity, transferring groups other than amino-acyl groups"/>
    <property type="evidence" value="ECO:0007669"/>
    <property type="project" value="InterPro"/>
</dbReference>